<evidence type="ECO:0000256" key="2">
    <source>
        <dbReference type="ARBA" id="ARBA00022448"/>
    </source>
</evidence>
<dbReference type="InterPro" id="IPR027417">
    <property type="entry name" value="P-loop_NTPase"/>
</dbReference>
<keyword evidence="3" id="KW-1003">Cell membrane</keyword>
<evidence type="ECO:0000256" key="7">
    <source>
        <dbReference type="ARBA" id="ARBA00023065"/>
    </source>
</evidence>
<dbReference type="InterPro" id="IPR051535">
    <property type="entry name" value="Siderophore_ABC-ATPase"/>
</dbReference>
<name>Q9HID0_THEAC</name>
<dbReference type="InterPro" id="IPR003593">
    <property type="entry name" value="AAA+_ATPase"/>
</dbReference>
<keyword evidence="6" id="KW-0408">Iron</keyword>
<feature type="domain" description="ABC transporter" evidence="9">
    <location>
        <begin position="1"/>
        <end position="228"/>
    </location>
</feature>
<dbReference type="GO" id="GO:0005886">
    <property type="term" value="C:plasma membrane"/>
    <property type="evidence" value="ECO:0007669"/>
    <property type="project" value="UniProtKB-SubCell"/>
</dbReference>
<evidence type="ECO:0000256" key="8">
    <source>
        <dbReference type="ARBA" id="ARBA00023136"/>
    </source>
</evidence>
<evidence type="ECO:0000256" key="6">
    <source>
        <dbReference type="ARBA" id="ARBA00023004"/>
    </source>
</evidence>
<keyword evidence="8" id="KW-0472">Membrane</keyword>
<evidence type="ECO:0000313" key="11">
    <source>
        <dbReference type="Proteomes" id="UP000001024"/>
    </source>
</evidence>
<dbReference type="PANTHER" id="PTHR42771:SF2">
    <property type="entry name" value="IRON(3+)-HYDROXAMATE IMPORT ATP-BINDING PROTEIN FHUC"/>
    <property type="match status" value="1"/>
</dbReference>
<dbReference type="RefSeq" id="WP_010901815.1">
    <property type="nucleotide sequence ID" value="NC_002578.1"/>
</dbReference>
<dbReference type="OrthoDB" id="24644at2157"/>
<evidence type="ECO:0000313" key="10">
    <source>
        <dbReference type="EMBL" id="CAC12530.1"/>
    </source>
</evidence>
<dbReference type="HOGENOM" id="CLU_000604_1_11_2"/>
<sequence length="244" mass="27175">MIEAERVSIDRKTFRINGLSFSIVENAVNGIGGLNGSGKTTILKAMYGFLKPSEGAIYIDGKDVSTMSPKQIAALVSVVHQEQPVPMNFTVRDIVSLSGYSRRSPGPSVDECLEVCGIAHLSQREFSTLSGGEKRIVMFAAAMYQNTKYILLDEPMTFLDIDKAVKVMSIIRRFREEGKTIVIVSHDINFLYNECDNVILMRSGEILYQGDPKKIINESTLYDVFSVKFGRYESAEGVRFYPSA</sequence>
<keyword evidence="4" id="KW-0547">Nucleotide-binding</keyword>
<reference evidence="10 11" key="1">
    <citation type="journal article" date="2000" name="Nature">
        <title>The genome sequence of the thermoacidophilic scavenger Thermoplasma acidophilum.</title>
        <authorList>
            <person name="Ruepp A."/>
            <person name="Graml W."/>
            <person name="Santos-Martinez M.L."/>
            <person name="Koretke K.K."/>
            <person name="Volker C."/>
            <person name="Mewes H.W."/>
            <person name="Frishman D."/>
            <person name="Stocker S."/>
            <person name="Lupas A.N."/>
            <person name="Baumeister W."/>
        </authorList>
    </citation>
    <scope>NUCLEOTIDE SEQUENCE [LARGE SCALE GENOMIC DNA]</scope>
    <source>
        <strain evidence="11">ATCC 25905 / DSM 1728 / JCM 9062 / NBRC 15155 / AMRC-C165</strain>
    </source>
</reference>
<gene>
    <name evidence="10" type="ordered locus">Ta1410</name>
</gene>
<dbReference type="PANTHER" id="PTHR42771">
    <property type="entry name" value="IRON(3+)-HYDROXAMATE IMPORT ATP-BINDING PROTEIN FHUC"/>
    <property type="match status" value="1"/>
</dbReference>
<organism evidence="10 11">
    <name type="scientific">Thermoplasma acidophilum (strain ATCC 25905 / DSM 1728 / JCM 9062 / NBRC 15155 / AMRC-C165)</name>
    <dbReference type="NCBI Taxonomy" id="273075"/>
    <lineage>
        <taxon>Archaea</taxon>
        <taxon>Methanobacteriati</taxon>
        <taxon>Thermoplasmatota</taxon>
        <taxon>Thermoplasmata</taxon>
        <taxon>Thermoplasmatales</taxon>
        <taxon>Thermoplasmataceae</taxon>
        <taxon>Thermoplasma</taxon>
    </lineage>
</organism>
<dbReference type="EMBL" id="AL445067">
    <property type="protein sequence ID" value="CAC12530.1"/>
    <property type="molecule type" value="Genomic_DNA"/>
</dbReference>
<evidence type="ECO:0000256" key="4">
    <source>
        <dbReference type="ARBA" id="ARBA00022741"/>
    </source>
</evidence>
<dbReference type="EnsemblBacteria" id="CAC12530">
    <property type="protein sequence ID" value="CAC12530"/>
    <property type="gene ID" value="CAC12530"/>
</dbReference>
<keyword evidence="5" id="KW-0067">ATP-binding</keyword>
<dbReference type="SMART" id="SM00382">
    <property type="entry name" value="AAA"/>
    <property type="match status" value="1"/>
</dbReference>
<dbReference type="InterPro" id="IPR003439">
    <property type="entry name" value="ABC_transporter-like_ATP-bd"/>
</dbReference>
<dbReference type="GO" id="GO:0006811">
    <property type="term" value="P:monoatomic ion transport"/>
    <property type="evidence" value="ECO:0007669"/>
    <property type="project" value="UniProtKB-KW"/>
</dbReference>
<dbReference type="PROSITE" id="PS50893">
    <property type="entry name" value="ABC_TRANSPORTER_2"/>
    <property type="match status" value="1"/>
</dbReference>
<dbReference type="Gene3D" id="3.40.50.300">
    <property type="entry name" value="P-loop containing nucleotide triphosphate hydrolases"/>
    <property type="match status" value="1"/>
</dbReference>
<dbReference type="AlphaFoldDB" id="Q9HID0"/>
<evidence type="ECO:0000256" key="5">
    <source>
        <dbReference type="ARBA" id="ARBA00022840"/>
    </source>
</evidence>
<dbReference type="SUPFAM" id="SSF52540">
    <property type="entry name" value="P-loop containing nucleoside triphosphate hydrolases"/>
    <property type="match status" value="1"/>
</dbReference>
<comment type="subcellular location">
    <subcellularLocation>
        <location evidence="1">Cell membrane</location>
        <topology evidence="1">Peripheral membrane protein</topology>
    </subcellularLocation>
</comment>
<dbReference type="Pfam" id="PF00005">
    <property type="entry name" value="ABC_tran"/>
    <property type="match status" value="1"/>
</dbReference>
<dbReference type="eggNOG" id="arCOG00198">
    <property type="taxonomic scope" value="Archaea"/>
</dbReference>
<dbReference type="KEGG" id="tac:Ta1410"/>
<dbReference type="GO" id="GO:0016887">
    <property type="term" value="F:ATP hydrolysis activity"/>
    <property type="evidence" value="ECO:0007669"/>
    <property type="project" value="InterPro"/>
</dbReference>
<evidence type="ECO:0000256" key="1">
    <source>
        <dbReference type="ARBA" id="ARBA00004202"/>
    </source>
</evidence>
<keyword evidence="7" id="KW-0406">Ion transport</keyword>
<dbReference type="STRING" id="273075.gene:9572637"/>
<proteinExistence type="predicted"/>
<dbReference type="CDD" id="cd03214">
    <property type="entry name" value="ABC_Iron-Siderophores_B12_Hemin"/>
    <property type="match status" value="1"/>
</dbReference>
<keyword evidence="2" id="KW-0813">Transport</keyword>
<accession>Q9HID0</accession>
<keyword evidence="11" id="KW-1185">Reference proteome</keyword>
<evidence type="ECO:0000259" key="9">
    <source>
        <dbReference type="PROSITE" id="PS50893"/>
    </source>
</evidence>
<dbReference type="InParanoid" id="Q9HID0"/>
<dbReference type="PaxDb" id="273075-Ta1410"/>
<protein>
    <submittedName>
        <fullName evidence="10">Ferrichrome ABC transporter (ATP-binding p) related protein</fullName>
    </submittedName>
</protein>
<evidence type="ECO:0000256" key="3">
    <source>
        <dbReference type="ARBA" id="ARBA00022475"/>
    </source>
</evidence>
<dbReference type="Proteomes" id="UP000001024">
    <property type="component" value="Chromosome"/>
</dbReference>
<dbReference type="GO" id="GO:0005524">
    <property type="term" value="F:ATP binding"/>
    <property type="evidence" value="ECO:0007669"/>
    <property type="project" value="UniProtKB-KW"/>
</dbReference>